<accession>A0AA39U929</accession>
<dbReference type="InterPro" id="IPR004853">
    <property type="entry name" value="Sugar_P_trans_dom"/>
</dbReference>
<evidence type="ECO:0000256" key="7">
    <source>
        <dbReference type="ARBA" id="ARBA00023136"/>
    </source>
</evidence>
<comment type="subunit">
    <text evidence="4">Homooligomer.</text>
</comment>
<feature type="transmembrane region" description="Helical" evidence="8">
    <location>
        <begin position="236"/>
        <end position="255"/>
    </location>
</feature>
<evidence type="ECO:0000256" key="1">
    <source>
        <dbReference type="ARBA" id="ARBA00003420"/>
    </source>
</evidence>
<evidence type="ECO:0000256" key="4">
    <source>
        <dbReference type="ARBA" id="ARBA00011182"/>
    </source>
</evidence>
<dbReference type="Pfam" id="PF03151">
    <property type="entry name" value="TPT"/>
    <property type="match status" value="1"/>
</dbReference>
<name>A0AA39U929_9LECA</name>
<dbReference type="EMBL" id="JAFEKC020000014">
    <property type="protein sequence ID" value="KAK0510971.1"/>
    <property type="molecule type" value="Genomic_DNA"/>
</dbReference>
<feature type="transmembrane region" description="Helical" evidence="8">
    <location>
        <begin position="267"/>
        <end position="284"/>
    </location>
</feature>
<reference evidence="10" key="1">
    <citation type="submission" date="2023-03" db="EMBL/GenBank/DDBJ databases">
        <title>Complete genome of Cladonia borealis.</title>
        <authorList>
            <person name="Park H."/>
        </authorList>
    </citation>
    <scope>NUCLEOTIDE SEQUENCE</scope>
    <source>
        <strain evidence="10">ANT050790</strain>
    </source>
</reference>
<evidence type="ECO:0000259" key="9">
    <source>
        <dbReference type="Pfam" id="PF03151"/>
    </source>
</evidence>
<feature type="domain" description="Sugar phosphate transporter" evidence="9">
    <location>
        <begin position="71"/>
        <end position="339"/>
    </location>
</feature>
<comment type="similarity">
    <text evidence="3">Belongs to the TPT transporter family. SLC35D subfamily.</text>
</comment>
<dbReference type="PANTHER" id="PTHR11132">
    <property type="entry name" value="SOLUTE CARRIER FAMILY 35"/>
    <property type="match status" value="1"/>
</dbReference>
<dbReference type="GO" id="GO:0005789">
    <property type="term" value="C:endoplasmic reticulum membrane"/>
    <property type="evidence" value="ECO:0007669"/>
    <property type="project" value="UniProtKB-SubCell"/>
</dbReference>
<evidence type="ECO:0000256" key="3">
    <source>
        <dbReference type="ARBA" id="ARBA00010425"/>
    </source>
</evidence>
<gene>
    <name evidence="10" type="ORF">JMJ35_006523</name>
</gene>
<dbReference type="Proteomes" id="UP001166286">
    <property type="component" value="Unassembled WGS sequence"/>
</dbReference>
<comment type="function">
    <text evidence="1">Involved in the import of GDP-mannose from the cytoplasm into the Golgi lumen.</text>
</comment>
<evidence type="ECO:0000313" key="10">
    <source>
        <dbReference type="EMBL" id="KAK0510971.1"/>
    </source>
</evidence>
<feature type="transmembrane region" description="Helical" evidence="8">
    <location>
        <begin position="91"/>
        <end position="109"/>
    </location>
</feature>
<dbReference type="AlphaFoldDB" id="A0AA39U929"/>
<feature type="transmembrane region" description="Helical" evidence="8">
    <location>
        <begin position="178"/>
        <end position="199"/>
    </location>
</feature>
<dbReference type="InterPro" id="IPR050186">
    <property type="entry name" value="TPT_transporter"/>
</dbReference>
<feature type="transmembrane region" description="Helical" evidence="8">
    <location>
        <begin position="151"/>
        <end position="171"/>
    </location>
</feature>
<feature type="transmembrane region" description="Helical" evidence="8">
    <location>
        <begin position="121"/>
        <end position="139"/>
    </location>
</feature>
<proteinExistence type="inferred from homology"/>
<evidence type="ECO:0000256" key="8">
    <source>
        <dbReference type="SAM" id="Phobius"/>
    </source>
</evidence>
<feature type="transmembrane region" description="Helical" evidence="8">
    <location>
        <begin position="57"/>
        <end position="76"/>
    </location>
</feature>
<keyword evidence="5 8" id="KW-0812">Transmembrane</keyword>
<keyword evidence="6 8" id="KW-1133">Transmembrane helix</keyword>
<evidence type="ECO:0000313" key="11">
    <source>
        <dbReference type="Proteomes" id="UP001166286"/>
    </source>
</evidence>
<comment type="subcellular location">
    <subcellularLocation>
        <location evidence="2">Endoplasmic reticulum membrane</location>
        <topology evidence="2">Multi-pass membrane protein</topology>
    </subcellularLocation>
</comment>
<evidence type="ECO:0000256" key="5">
    <source>
        <dbReference type="ARBA" id="ARBA00022692"/>
    </source>
</evidence>
<organism evidence="10 11">
    <name type="scientific">Cladonia borealis</name>
    <dbReference type="NCBI Taxonomy" id="184061"/>
    <lineage>
        <taxon>Eukaryota</taxon>
        <taxon>Fungi</taxon>
        <taxon>Dikarya</taxon>
        <taxon>Ascomycota</taxon>
        <taxon>Pezizomycotina</taxon>
        <taxon>Lecanoromycetes</taxon>
        <taxon>OSLEUM clade</taxon>
        <taxon>Lecanoromycetidae</taxon>
        <taxon>Lecanorales</taxon>
        <taxon>Lecanorineae</taxon>
        <taxon>Cladoniaceae</taxon>
        <taxon>Cladonia</taxon>
    </lineage>
</organism>
<keyword evidence="11" id="KW-1185">Reference proteome</keyword>
<feature type="transmembrane region" description="Helical" evidence="8">
    <location>
        <begin position="205"/>
        <end position="224"/>
    </location>
</feature>
<sequence length="345" mass="37624">MGPSDIGNGSSEEHTYTKIIDVDEEKALPPSSRASTDTLPPPYDNGKIAITSFRERFINLQCVLLNTFSTVAIVFVNKTIFSDPQLRHCQTLVAMWHFFATAVVLYVATKSPFNLFKAVKLPLWHMVPISAFFGGFLLLGNLSLSLNTVGFYQLAKIMTTPTVVLLNFILLRKTISATMLLAIFSVCAGVGLTSATLALSNMIGAFAAVSAFTVTALYQIWIGKKIAELKVSAPQLLLNQAPVSVVILAFFVPLGDKIPDVNRIQSPVLWTLFLSGILASLLNLSQFLIIGRTSALTFNIVSNLKNIIILSLGWYQEGHVPTLQDTFGIFLAVGGAWSYAQMSQK</sequence>
<comment type="caution">
    <text evidence="10">The sequence shown here is derived from an EMBL/GenBank/DDBJ whole genome shotgun (WGS) entry which is preliminary data.</text>
</comment>
<evidence type="ECO:0000256" key="6">
    <source>
        <dbReference type="ARBA" id="ARBA00022989"/>
    </source>
</evidence>
<protein>
    <recommendedName>
        <fullName evidence="9">Sugar phosphate transporter domain-containing protein</fullName>
    </recommendedName>
</protein>
<evidence type="ECO:0000256" key="2">
    <source>
        <dbReference type="ARBA" id="ARBA00004477"/>
    </source>
</evidence>
<keyword evidence="7 8" id="KW-0472">Membrane</keyword>